<organism evidence="2 3">
    <name type="scientific">Lasallia pustulata</name>
    <dbReference type="NCBI Taxonomy" id="136370"/>
    <lineage>
        <taxon>Eukaryota</taxon>
        <taxon>Fungi</taxon>
        <taxon>Dikarya</taxon>
        <taxon>Ascomycota</taxon>
        <taxon>Pezizomycotina</taxon>
        <taxon>Lecanoromycetes</taxon>
        <taxon>OSLEUM clade</taxon>
        <taxon>Umbilicariomycetidae</taxon>
        <taxon>Umbilicariales</taxon>
        <taxon>Umbilicariaceae</taxon>
        <taxon>Lasallia</taxon>
    </lineage>
</organism>
<name>A0A5M8PDZ0_9LECA</name>
<dbReference type="EMBL" id="VXIT01000017">
    <property type="protein sequence ID" value="KAA6407511.1"/>
    <property type="molecule type" value="Genomic_DNA"/>
</dbReference>
<sequence>MDTSFLRRLSGTPPALSSPTRPLLNPRPALPPPGPSNPALHRHEARLQQQLQLLLDAQSAGLLAGRATPDDTTEPSTPTTPRPPPGAPLRAPPPPPRIPAQPPGAQPLGLRGARRGIARALREWAGCWGGGGGGGG</sequence>
<gene>
    <name evidence="2" type="ORF">FRX48_08754</name>
</gene>
<accession>A0A5M8PDZ0</accession>
<reference evidence="2 3" key="1">
    <citation type="submission" date="2019-09" db="EMBL/GenBank/DDBJ databases">
        <title>The hologenome of the rock-dwelling lichen Lasallia pustulata.</title>
        <authorList>
            <person name="Greshake Tzovaras B."/>
            <person name="Segers F."/>
            <person name="Bicker A."/>
            <person name="Dal Grande F."/>
            <person name="Otte J."/>
            <person name="Hankeln T."/>
            <person name="Schmitt I."/>
            <person name="Ebersberger I."/>
        </authorList>
    </citation>
    <scope>NUCLEOTIDE SEQUENCE [LARGE SCALE GENOMIC DNA]</scope>
    <source>
        <strain evidence="2">A1-1</strain>
    </source>
</reference>
<evidence type="ECO:0000313" key="2">
    <source>
        <dbReference type="EMBL" id="KAA6407511.1"/>
    </source>
</evidence>
<feature type="region of interest" description="Disordered" evidence="1">
    <location>
        <begin position="1"/>
        <end position="111"/>
    </location>
</feature>
<dbReference type="Proteomes" id="UP000324767">
    <property type="component" value="Unassembled WGS sequence"/>
</dbReference>
<feature type="compositionally biased region" description="Low complexity" evidence="1">
    <location>
        <begin position="47"/>
        <end position="64"/>
    </location>
</feature>
<feature type="compositionally biased region" description="Pro residues" evidence="1">
    <location>
        <begin position="78"/>
        <end position="105"/>
    </location>
</feature>
<evidence type="ECO:0000313" key="3">
    <source>
        <dbReference type="Proteomes" id="UP000324767"/>
    </source>
</evidence>
<proteinExistence type="predicted"/>
<evidence type="ECO:0000256" key="1">
    <source>
        <dbReference type="SAM" id="MobiDB-lite"/>
    </source>
</evidence>
<comment type="caution">
    <text evidence="2">The sequence shown here is derived from an EMBL/GenBank/DDBJ whole genome shotgun (WGS) entry which is preliminary data.</text>
</comment>
<dbReference type="AlphaFoldDB" id="A0A5M8PDZ0"/>
<protein>
    <submittedName>
        <fullName evidence="2">Uncharacterized protein</fullName>
    </submittedName>
</protein>